<dbReference type="InterPro" id="IPR008271">
    <property type="entry name" value="Ser/Thr_kinase_AS"/>
</dbReference>
<evidence type="ECO:0000256" key="5">
    <source>
        <dbReference type="ARBA" id="ARBA00022840"/>
    </source>
</evidence>
<keyword evidence="3 6" id="KW-0547">Nucleotide-binding</keyword>
<name>A0ABP0UFA0_9BRYO</name>
<dbReference type="PRINTS" id="PR00109">
    <property type="entry name" value="TYRKINASE"/>
</dbReference>
<dbReference type="InterPro" id="IPR017441">
    <property type="entry name" value="Protein_kinase_ATP_BS"/>
</dbReference>
<dbReference type="InterPro" id="IPR001245">
    <property type="entry name" value="Ser-Thr/Tyr_kinase_cat_dom"/>
</dbReference>
<feature type="region of interest" description="Disordered" evidence="7">
    <location>
        <begin position="76"/>
        <end position="100"/>
    </location>
</feature>
<keyword evidence="2" id="KW-0808">Transferase</keyword>
<dbReference type="PROSITE" id="PS00108">
    <property type="entry name" value="PROTEIN_KINASE_ST"/>
    <property type="match status" value="1"/>
</dbReference>
<dbReference type="EMBL" id="OZ019895">
    <property type="protein sequence ID" value="CAK9219967.1"/>
    <property type="molecule type" value="Genomic_DNA"/>
</dbReference>
<protein>
    <recommendedName>
        <fullName evidence="8">Protein kinase domain-containing protein</fullName>
    </recommendedName>
</protein>
<dbReference type="Gene3D" id="1.10.510.10">
    <property type="entry name" value="Transferase(Phosphotransferase) domain 1"/>
    <property type="match status" value="1"/>
</dbReference>
<dbReference type="SUPFAM" id="SSF56112">
    <property type="entry name" value="Protein kinase-like (PK-like)"/>
    <property type="match status" value="1"/>
</dbReference>
<dbReference type="PROSITE" id="PS50011">
    <property type="entry name" value="PROTEIN_KINASE_DOM"/>
    <property type="match status" value="1"/>
</dbReference>
<dbReference type="InterPro" id="IPR011009">
    <property type="entry name" value="Kinase-like_dom_sf"/>
</dbReference>
<dbReference type="PROSITE" id="PS00107">
    <property type="entry name" value="PROTEIN_KINASE_ATP"/>
    <property type="match status" value="1"/>
</dbReference>
<keyword evidence="5 6" id="KW-0067">ATP-binding</keyword>
<evidence type="ECO:0000256" key="3">
    <source>
        <dbReference type="ARBA" id="ARBA00022741"/>
    </source>
</evidence>
<dbReference type="Pfam" id="PF07714">
    <property type="entry name" value="PK_Tyr_Ser-Thr"/>
    <property type="match status" value="1"/>
</dbReference>
<feature type="domain" description="Protein kinase" evidence="8">
    <location>
        <begin position="415"/>
        <end position="692"/>
    </location>
</feature>
<dbReference type="InterPro" id="IPR000719">
    <property type="entry name" value="Prot_kinase_dom"/>
</dbReference>
<dbReference type="PANTHER" id="PTHR44329:SF148">
    <property type="entry name" value="ATMRK SERINE_THREONINE PROTEIN KINASE-LIKE"/>
    <property type="match status" value="1"/>
</dbReference>
<dbReference type="SMART" id="SM00220">
    <property type="entry name" value="S_TKc"/>
    <property type="match status" value="1"/>
</dbReference>
<evidence type="ECO:0000256" key="7">
    <source>
        <dbReference type="SAM" id="MobiDB-lite"/>
    </source>
</evidence>
<keyword evidence="4" id="KW-0418">Kinase</keyword>
<organism evidence="9 10">
    <name type="scientific">Sphagnum troendelagicum</name>
    <dbReference type="NCBI Taxonomy" id="128251"/>
    <lineage>
        <taxon>Eukaryota</taxon>
        <taxon>Viridiplantae</taxon>
        <taxon>Streptophyta</taxon>
        <taxon>Embryophyta</taxon>
        <taxon>Bryophyta</taxon>
        <taxon>Sphagnophytina</taxon>
        <taxon>Sphagnopsida</taxon>
        <taxon>Sphagnales</taxon>
        <taxon>Sphagnaceae</taxon>
        <taxon>Sphagnum</taxon>
    </lineage>
</organism>
<evidence type="ECO:0000313" key="10">
    <source>
        <dbReference type="Proteomes" id="UP001497512"/>
    </source>
</evidence>
<accession>A0ABP0UFA0</accession>
<keyword evidence="1" id="KW-0723">Serine/threonine-protein kinase</keyword>
<evidence type="ECO:0000256" key="1">
    <source>
        <dbReference type="ARBA" id="ARBA00022527"/>
    </source>
</evidence>
<feature type="binding site" evidence="6">
    <location>
        <position position="442"/>
    </location>
    <ligand>
        <name>ATP</name>
        <dbReference type="ChEBI" id="CHEBI:30616"/>
    </ligand>
</feature>
<dbReference type="Gene3D" id="3.30.200.20">
    <property type="entry name" value="Phosphorylase Kinase, domain 1"/>
    <property type="match status" value="1"/>
</dbReference>
<dbReference type="Proteomes" id="UP001497512">
    <property type="component" value="Chromosome 3"/>
</dbReference>
<dbReference type="PANTHER" id="PTHR44329">
    <property type="entry name" value="SERINE/THREONINE-PROTEIN KINASE TNNI3K-RELATED"/>
    <property type="match status" value="1"/>
</dbReference>
<evidence type="ECO:0000256" key="2">
    <source>
        <dbReference type="ARBA" id="ARBA00022679"/>
    </source>
</evidence>
<reference evidence="9" key="1">
    <citation type="submission" date="2024-02" db="EMBL/GenBank/DDBJ databases">
        <authorList>
            <consortium name="ELIXIR-Norway"/>
            <consortium name="Elixir Norway"/>
        </authorList>
    </citation>
    <scope>NUCLEOTIDE SEQUENCE</scope>
</reference>
<evidence type="ECO:0000256" key="4">
    <source>
        <dbReference type="ARBA" id="ARBA00022777"/>
    </source>
</evidence>
<dbReference type="CDD" id="cd13999">
    <property type="entry name" value="STKc_MAP3K-like"/>
    <property type="match status" value="1"/>
</dbReference>
<evidence type="ECO:0000259" key="8">
    <source>
        <dbReference type="PROSITE" id="PS50011"/>
    </source>
</evidence>
<feature type="region of interest" description="Disordered" evidence="7">
    <location>
        <begin position="267"/>
        <end position="306"/>
    </location>
</feature>
<keyword evidence="10" id="KW-1185">Reference proteome</keyword>
<evidence type="ECO:0000313" key="9">
    <source>
        <dbReference type="EMBL" id="CAK9219967.1"/>
    </source>
</evidence>
<evidence type="ECO:0000256" key="6">
    <source>
        <dbReference type="PROSITE-ProRule" id="PRU10141"/>
    </source>
</evidence>
<proteinExistence type="predicted"/>
<gene>
    <name evidence="9" type="ORF">CSSPTR1EN2_LOCUS15036</name>
</gene>
<dbReference type="InterPro" id="IPR051681">
    <property type="entry name" value="Ser/Thr_Kinases-Pseudokinases"/>
</dbReference>
<sequence length="715" mass="78102">MLFKENGSRSVVKEVNGYGTCGPGRLSLSTLPNRQVGGGGTAGMVMMMEDCDSDCNSVSSSQGSSRRMMMGSPVGWTTGDEGRRIGGGGGSGGSSSRSYSSGTLKALEAVVMRVIDRVREYGHGESVCSDLRGHFALLPARYALNIDAERHEDVLLHMRLLQEARKAEEADGSRGSNSLDEPFAVPSVNVRGVQLWSSVELSVPSHSPPKNNGMGAGCWGLKIPKPAFGSCTNLASLGCGTSPKVHPCAGGGGGNLACLALNTRETPPPLLQSTPPESGDQAFSRPAFGNPLHMDEDSAGHSSDNEDACPSYGYEITLATSDRHGLLRHYTTAISNIRTELNIKEAHVFSTTDGMALEVFVVEGWDGDDADKLRQEVLLAVGAKEERSPKHRDAELKAAAESIQYEDWAVDYNLLVIGEKLGNGSSGQLYRGKYMSQDVAIKMIALDERHIVDTDSDSLRAFPASERLQTFKQEISIMRLVRHKNLVQFIGACSCWPKLCIVTELMASGSVRDVLEFRRCGLDIPSALKVFWDAARGMDFLHKRGVVHRDLKAANLLMDEQDVVKVCDFGVARLKPIPMSSSGKGGWTSEMTAETGTYRWMAPEVLEHKPYDHKVDVYSFGIMMWEVLTGGVPYDGFTPLQAAIGVVQRGLRPEIPSFVPEKLSLLAQQCWHQDPKQRPEFSEVLAVLEEMVMVQMTNRRFIFGRRKTRKTLLHA</sequence>